<dbReference type="PANTHER" id="PTHR33164">
    <property type="entry name" value="TRANSCRIPTIONAL REGULATOR, MARR FAMILY"/>
    <property type="match status" value="1"/>
</dbReference>
<feature type="domain" description="HTH marR-type" evidence="2">
    <location>
        <begin position="9"/>
        <end position="143"/>
    </location>
</feature>
<accession>A0A7W5C563</accession>
<dbReference type="GO" id="GO:0046914">
    <property type="term" value="F:transition metal ion binding"/>
    <property type="evidence" value="ECO:0007669"/>
    <property type="project" value="InterPro"/>
</dbReference>
<dbReference type="EMBL" id="JACHXW010000003">
    <property type="protein sequence ID" value="MBB3151383.1"/>
    <property type="molecule type" value="Genomic_DNA"/>
</dbReference>
<dbReference type="SUPFAM" id="SSF46785">
    <property type="entry name" value="Winged helix' DNA-binding domain"/>
    <property type="match status" value="1"/>
</dbReference>
<evidence type="ECO:0000313" key="3">
    <source>
        <dbReference type="EMBL" id="MBB3151383.1"/>
    </source>
</evidence>
<dbReference type="GO" id="GO:0003677">
    <property type="term" value="F:DNA binding"/>
    <property type="evidence" value="ECO:0007669"/>
    <property type="project" value="UniProtKB-KW"/>
</dbReference>
<reference evidence="3 4" key="1">
    <citation type="submission" date="2020-08" db="EMBL/GenBank/DDBJ databases">
        <title>Genomic Encyclopedia of Type Strains, Phase III (KMG-III): the genomes of soil and plant-associated and newly described type strains.</title>
        <authorList>
            <person name="Whitman W."/>
        </authorList>
    </citation>
    <scope>NUCLEOTIDE SEQUENCE [LARGE SCALE GENOMIC DNA]</scope>
    <source>
        <strain evidence="3 4">CECT 8234</strain>
    </source>
</reference>
<dbReference type="InterPro" id="IPR039422">
    <property type="entry name" value="MarR/SlyA-like"/>
</dbReference>
<comment type="caution">
    <text evidence="3">The sequence shown here is derived from an EMBL/GenBank/DDBJ whole genome shotgun (WGS) entry which is preliminary data.</text>
</comment>
<dbReference type="RefSeq" id="WP_183560285.1">
    <property type="nucleotide sequence ID" value="NZ_CBCSLB010000002.1"/>
</dbReference>
<dbReference type="Gene3D" id="1.10.10.10">
    <property type="entry name" value="Winged helix-like DNA-binding domain superfamily/Winged helix DNA-binding domain"/>
    <property type="match status" value="1"/>
</dbReference>
<dbReference type="GO" id="GO:0006950">
    <property type="term" value="P:response to stress"/>
    <property type="evidence" value="ECO:0007669"/>
    <property type="project" value="TreeGrafter"/>
</dbReference>
<keyword evidence="1 3" id="KW-0238">DNA-binding</keyword>
<dbReference type="Proteomes" id="UP000518605">
    <property type="component" value="Unassembled WGS sequence"/>
</dbReference>
<evidence type="ECO:0000313" key="4">
    <source>
        <dbReference type="Proteomes" id="UP000518605"/>
    </source>
</evidence>
<dbReference type="AlphaFoldDB" id="A0A7W5C563"/>
<keyword evidence="4" id="KW-1185">Reference proteome</keyword>
<evidence type="ECO:0000256" key="1">
    <source>
        <dbReference type="ARBA" id="ARBA00023125"/>
    </source>
</evidence>
<dbReference type="InterPro" id="IPR036388">
    <property type="entry name" value="WH-like_DNA-bd_sf"/>
</dbReference>
<dbReference type="SMART" id="SM00529">
    <property type="entry name" value="HTH_DTXR"/>
    <property type="match status" value="1"/>
</dbReference>
<sequence>MGENKYENVSELIAVFQRFARADWRKKTMWDGLKASEIRMLVSIKQNNDNGTTATTVTEISKILEVTSPTVTQMLNRLIAEGCAIRTADQTDRRITEITLTEKGNRLAAKAIDRFHSIFKGIIDDLGKEQSDQLILMLNQVFQFLEYANKTDDL</sequence>
<dbReference type="GO" id="GO:0003700">
    <property type="term" value="F:DNA-binding transcription factor activity"/>
    <property type="evidence" value="ECO:0007669"/>
    <property type="project" value="InterPro"/>
</dbReference>
<dbReference type="PANTHER" id="PTHR33164:SF43">
    <property type="entry name" value="HTH-TYPE TRANSCRIPTIONAL REPRESSOR YETL"/>
    <property type="match status" value="1"/>
</dbReference>
<evidence type="ECO:0000259" key="2">
    <source>
        <dbReference type="PROSITE" id="PS50995"/>
    </source>
</evidence>
<dbReference type="InterPro" id="IPR000835">
    <property type="entry name" value="HTH_MarR-typ"/>
</dbReference>
<dbReference type="SMART" id="SM00347">
    <property type="entry name" value="HTH_MARR"/>
    <property type="match status" value="1"/>
</dbReference>
<dbReference type="InterPro" id="IPR036390">
    <property type="entry name" value="WH_DNA-bd_sf"/>
</dbReference>
<dbReference type="Pfam" id="PF12802">
    <property type="entry name" value="MarR_2"/>
    <property type="match status" value="1"/>
</dbReference>
<organism evidence="3 4">
    <name type="scientific">Paenibacillus endophyticus</name>
    <dbReference type="NCBI Taxonomy" id="1294268"/>
    <lineage>
        <taxon>Bacteria</taxon>
        <taxon>Bacillati</taxon>
        <taxon>Bacillota</taxon>
        <taxon>Bacilli</taxon>
        <taxon>Bacillales</taxon>
        <taxon>Paenibacillaceae</taxon>
        <taxon>Paenibacillus</taxon>
    </lineage>
</organism>
<protein>
    <submittedName>
        <fullName evidence="3">DNA-binding MarR family transcriptional regulator</fullName>
    </submittedName>
</protein>
<gene>
    <name evidence="3" type="ORF">FHS16_001426</name>
</gene>
<dbReference type="InterPro" id="IPR022689">
    <property type="entry name" value="Iron_dep_repressor"/>
</dbReference>
<dbReference type="PROSITE" id="PS50995">
    <property type="entry name" value="HTH_MARR_2"/>
    <property type="match status" value="1"/>
</dbReference>
<dbReference type="PRINTS" id="PR00598">
    <property type="entry name" value="HTHMARR"/>
</dbReference>
<proteinExistence type="predicted"/>
<name>A0A7W5C563_9BACL</name>